<keyword evidence="4" id="KW-0418">Kinase</keyword>
<dbReference type="SUPFAM" id="SSF56112">
    <property type="entry name" value="Protein kinase-like (PK-like)"/>
    <property type="match status" value="1"/>
</dbReference>
<dbReference type="Pfam" id="PF00069">
    <property type="entry name" value="Pkinase"/>
    <property type="match status" value="1"/>
</dbReference>
<feature type="binding site" evidence="7">
    <location>
        <position position="44"/>
    </location>
    <ligand>
        <name>ATP</name>
        <dbReference type="ChEBI" id="CHEBI:30616"/>
    </ligand>
</feature>
<evidence type="ECO:0000256" key="2">
    <source>
        <dbReference type="ARBA" id="ARBA00022679"/>
    </source>
</evidence>
<name>A0A8S1JII5_9CHLO</name>
<dbReference type="EMBL" id="CAJHUC010002975">
    <property type="protein sequence ID" value="CAD7704929.1"/>
    <property type="molecule type" value="Genomic_DNA"/>
</dbReference>
<keyword evidence="1" id="KW-0723">Serine/threonine-protein kinase</keyword>
<dbReference type="InterPro" id="IPR000719">
    <property type="entry name" value="Prot_kinase_dom"/>
</dbReference>
<feature type="cross-link" description="Glycyl lysine isopeptide (Lys-Gly) (interchain with G-Cter in SUMO2)" evidence="8">
    <location>
        <position position="136"/>
    </location>
</feature>
<sequence>MTQQHENPLEGHPRYEKVSDVNSGSFGFVMKARDRLTGRLVAIKFLHRGDKIHRYVQREILNHKRLRHPHVVQFYEVFLTEEFLAIVMEFADQGDLFLFVQQRVRLKEDLARWIFQQLVFGLDYTHRRGVANRDVKLENVLLQSGHHLPLVKLCDFGYSKHEDWDSAPRSRVGTPDYMAPEVVRNRDGYYDAKMSDIWSCGVVLYVMLVGNYPFSQTEDNKMTEDLRQKQVLNRIVALEYRMPPDLTPECQDLIRKILVTDPRRRLTITGIMEHPWYKVGLPPNALTMNDIYLGAYDEAGLQTDDDIKRIVSESMKAHGFAGDEMNSSEFDAQYLDEVIDKELNNLGSSDAGQFS</sequence>
<dbReference type="PROSITE" id="PS50011">
    <property type="entry name" value="PROTEIN_KINASE_DOM"/>
    <property type="match status" value="1"/>
</dbReference>
<dbReference type="PANTHER" id="PTHR24350">
    <property type="entry name" value="SERINE/THREONINE-PROTEIN KINASE IAL-RELATED"/>
    <property type="match status" value="1"/>
</dbReference>
<proteinExistence type="predicted"/>
<dbReference type="Proteomes" id="UP000708148">
    <property type="component" value="Unassembled WGS sequence"/>
</dbReference>
<feature type="binding site" evidence="7">
    <location>
        <begin position="138"/>
        <end position="139"/>
    </location>
    <ligand>
        <name>ATP</name>
        <dbReference type="ChEBI" id="CHEBI:30616"/>
    </ligand>
</feature>
<dbReference type="GO" id="GO:0004674">
    <property type="term" value="F:protein serine/threonine kinase activity"/>
    <property type="evidence" value="ECO:0007669"/>
    <property type="project" value="UniProtKB-KW"/>
</dbReference>
<keyword evidence="5 7" id="KW-0067">ATP-binding</keyword>
<keyword evidence="3 7" id="KW-0547">Nucleotide-binding</keyword>
<keyword evidence="2" id="KW-0808">Transferase</keyword>
<evidence type="ECO:0000259" key="9">
    <source>
        <dbReference type="PROSITE" id="PS50011"/>
    </source>
</evidence>
<feature type="domain" description="Protein kinase" evidence="9">
    <location>
        <begin position="15"/>
        <end position="277"/>
    </location>
</feature>
<evidence type="ECO:0000313" key="10">
    <source>
        <dbReference type="EMBL" id="CAD7704929.1"/>
    </source>
</evidence>
<accession>A0A8S1JII5</accession>
<dbReference type="FunFam" id="1.10.510.10:FF:000571">
    <property type="entry name" value="Maternal embryonic leucine zipper kinase"/>
    <property type="match status" value="1"/>
</dbReference>
<dbReference type="Gene3D" id="1.10.510.10">
    <property type="entry name" value="Transferase(Phosphotransferase) domain 1"/>
    <property type="match status" value="1"/>
</dbReference>
<organism evidence="10 11">
    <name type="scientific">Ostreobium quekettii</name>
    <dbReference type="NCBI Taxonomy" id="121088"/>
    <lineage>
        <taxon>Eukaryota</taxon>
        <taxon>Viridiplantae</taxon>
        <taxon>Chlorophyta</taxon>
        <taxon>core chlorophytes</taxon>
        <taxon>Ulvophyceae</taxon>
        <taxon>TCBD clade</taxon>
        <taxon>Bryopsidales</taxon>
        <taxon>Ostreobineae</taxon>
        <taxon>Ostreobiaceae</taxon>
        <taxon>Ostreobium</taxon>
    </lineage>
</organism>
<gene>
    <name evidence="10" type="ORF">OSTQU699_LOCUS10284</name>
</gene>
<evidence type="ECO:0000256" key="7">
    <source>
        <dbReference type="PIRSR" id="PIRSR630616-2"/>
    </source>
</evidence>
<evidence type="ECO:0000256" key="8">
    <source>
        <dbReference type="PIRSR" id="PIRSR630616-3"/>
    </source>
</evidence>
<feature type="binding site" evidence="7">
    <location>
        <position position="155"/>
    </location>
    <ligand>
        <name>ATP</name>
        <dbReference type="ChEBI" id="CHEBI:30616"/>
    </ligand>
</feature>
<dbReference type="InterPro" id="IPR030616">
    <property type="entry name" value="Aur-like"/>
</dbReference>
<keyword evidence="11" id="KW-1185">Reference proteome</keyword>
<evidence type="ECO:0000256" key="3">
    <source>
        <dbReference type="ARBA" id="ARBA00022741"/>
    </source>
</evidence>
<evidence type="ECO:0000256" key="1">
    <source>
        <dbReference type="ARBA" id="ARBA00022527"/>
    </source>
</evidence>
<dbReference type="OrthoDB" id="193931at2759"/>
<dbReference type="GO" id="GO:0005524">
    <property type="term" value="F:ATP binding"/>
    <property type="evidence" value="ECO:0007669"/>
    <property type="project" value="UniProtKB-KW"/>
</dbReference>
<comment type="caution">
    <text evidence="10">The sequence shown here is derived from an EMBL/GenBank/DDBJ whole genome shotgun (WGS) entry which is preliminary data.</text>
</comment>
<dbReference type="FunFam" id="3.30.200.20:FF:001075">
    <property type="entry name" value="Snf1-like protein kinase"/>
    <property type="match status" value="1"/>
</dbReference>
<reference evidence="10" key="1">
    <citation type="submission" date="2020-12" db="EMBL/GenBank/DDBJ databases">
        <authorList>
            <person name="Iha C."/>
        </authorList>
    </citation>
    <scope>NUCLEOTIDE SEQUENCE</scope>
</reference>
<feature type="binding site" evidence="7">
    <location>
        <begin position="89"/>
        <end position="91"/>
    </location>
    <ligand>
        <name>ATP</name>
        <dbReference type="ChEBI" id="CHEBI:30616"/>
    </ligand>
</feature>
<evidence type="ECO:0000256" key="4">
    <source>
        <dbReference type="ARBA" id="ARBA00022777"/>
    </source>
</evidence>
<feature type="active site" description="Proton acceptor" evidence="6">
    <location>
        <position position="134"/>
    </location>
</feature>
<evidence type="ECO:0000256" key="5">
    <source>
        <dbReference type="ARBA" id="ARBA00022840"/>
    </source>
</evidence>
<dbReference type="CDD" id="cd14003">
    <property type="entry name" value="STKc_AMPK-like"/>
    <property type="match status" value="1"/>
</dbReference>
<evidence type="ECO:0000313" key="11">
    <source>
        <dbReference type="Proteomes" id="UP000708148"/>
    </source>
</evidence>
<dbReference type="InterPro" id="IPR011009">
    <property type="entry name" value="Kinase-like_dom_sf"/>
</dbReference>
<dbReference type="SMART" id="SM00220">
    <property type="entry name" value="S_TKc"/>
    <property type="match status" value="1"/>
</dbReference>
<evidence type="ECO:0000256" key="6">
    <source>
        <dbReference type="PIRSR" id="PIRSR630616-1"/>
    </source>
</evidence>
<dbReference type="AlphaFoldDB" id="A0A8S1JII5"/>
<protein>
    <recommendedName>
        <fullName evidence="9">Protein kinase domain-containing protein</fullName>
    </recommendedName>
</protein>